<accession>A0A9N9E689</accession>
<evidence type="ECO:0000256" key="1">
    <source>
        <dbReference type="SAM" id="Coils"/>
    </source>
</evidence>
<reference evidence="2" key="1">
    <citation type="submission" date="2021-06" db="EMBL/GenBank/DDBJ databases">
        <authorList>
            <person name="Kallberg Y."/>
            <person name="Tangrot J."/>
            <person name="Rosling A."/>
        </authorList>
    </citation>
    <scope>NUCLEOTIDE SEQUENCE</scope>
    <source>
        <strain evidence="2">BR232B</strain>
    </source>
</reference>
<feature type="coiled-coil region" evidence="1">
    <location>
        <begin position="53"/>
        <end position="104"/>
    </location>
</feature>
<evidence type="ECO:0000313" key="2">
    <source>
        <dbReference type="EMBL" id="CAG8660005.1"/>
    </source>
</evidence>
<name>A0A9N9E689_9GLOM</name>
<feature type="non-terminal residue" evidence="2">
    <location>
        <position position="272"/>
    </location>
</feature>
<keyword evidence="3" id="KW-1185">Reference proteome</keyword>
<organism evidence="2 3">
    <name type="scientific">Paraglomus brasilianum</name>
    <dbReference type="NCBI Taxonomy" id="144538"/>
    <lineage>
        <taxon>Eukaryota</taxon>
        <taxon>Fungi</taxon>
        <taxon>Fungi incertae sedis</taxon>
        <taxon>Mucoromycota</taxon>
        <taxon>Glomeromycotina</taxon>
        <taxon>Glomeromycetes</taxon>
        <taxon>Paraglomerales</taxon>
        <taxon>Paraglomeraceae</taxon>
        <taxon>Paraglomus</taxon>
    </lineage>
</organism>
<sequence>IHGFNYRDKKTAHRTLNKCLEYLRSSSKPELQTISANVLKTLKCKKDINAFWASKKCEKKDNLEKRIQIAEKKSKLHDVYNNVRKNFNAEILGKRDNIQDMEKDKSVPSIPKSRKRKVKDLPENKNIKMRPLEHQPENKGEEEIEMLTQDEVNVRNELLKILTARQKKDEEAGKDFMTSIYLNGIIDLSDDEMHKRIKKSLNKEQNSWLEGVLERKTWKPTPEYMQYINQFTEEVCTRNEIPTIVRKSCVTGRFDPFYHEAHEIAQQILTHW</sequence>
<dbReference type="Proteomes" id="UP000789739">
    <property type="component" value="Unassembled WGS sequence"/>
</dbReference>
<dbReference type="OrthoDB" id="2397787at2759"/>
<comment type="caution">
    <text evidence="2">The sequence shown here is derived from an EMBL/GenBank/DDBJ whole genome shotgun (WGS) entry which is preliminary data.</text>
</comment>
<proteinExistence type="predicted"/>
<gene>
    <name evidence="2" type="ORF">PBRASI_LOCUS10732</name>
</gene>
<evidence type="ECO:0000313" key="3">
    <source>
        <dbReference type="Proteomes" id="UP000789739"/>
    </source>
</evidence>
<dbReference type="AlphaFoldDB" id="A0A9N9E689"/>
<keyword evidence="1" id="KW-0175">Coiled coil</keyword>
<protein>
    <submittedName>
        <fullName evidence="2">7171_t:CDS:1</fullName>
    </submittedName>
</protein>
<dbReference type="EMBL" id="CAJVPI010003579">
    <property type="protein sequence ID" value="CAG8660005.1"/>
    <property type="molecule type" value="Genomic_DNA"/>
</dbReference>